<name>A0A941ILP8_9ACTN</name>
<evidence type="ECO:0000256" key="6">
    <source>
        <dbReference type="SAM" id="Phobius"/>
    </source>
</evidence>
<comment type="caution">
    <text evidence="8">The sequence shown here is derived from an EMBL/GenBank/DDBJ whole genome shotgun (WGS) entry which is preliminary data.</text>
</comment>
<dbReference type="InterPro" id="IPR042094">
    <property type="entry name" value="T2SS_GspF_sf"/>
</dbReference>
<evidence type="ECO:0000256" key="5">
    <source>
        <dbReference type="ARBA" id="ARBA00023136"/>
    </source>
</evidence>
<keyword evidence="4 6" id="KW-1133">Transmembrane helix</keyword>
<sequence length="299" mass="31323">MSPSMIALAVAALAVAAGLLLILRALGDVANDTGPSDGPSRAEVFASYLYDRSVWRRGGIAFGAGVLAGLFTGWPVAALLAAAGAWFLPALVGRDAGAKTRIARIEAIATWAEMMRDTLSAAAGLEQTILASAAAAPGPIREEVAALAEAIGRGERLDSALARFQHDLADPNADVIVVSLIQASRQQAGNLAEMLGEMAAATRAQAGLHMRATAERARTRTSVRIIIGTVVTFAVGLILFNRAYLSPYATPEGQLVLVMVAGFFGTATVWLAKISRGKPPARFFTRVETQPETERRGVS</sequence>
<evidence type="ECO:0000256" key="2">
    <source>
        <dbReference type="ARBA" id="ARBA00022475"/>
    </source>
</evidence>
<proteinExistence type="predicted"/>
<keyword evidence="3 6" id="KW-0812">Transmembrane</keyword>
<evidence type="ECO:0000313" key="9">
    <source>
        <dbReference type="Proteomes" id="UP000676325"/>
    </source>
</evidence>
<organism evidence="8 9">
    <name type="scientific">Actinospica acidithermotolerans</name>
    <dbReference type="NCBI Taxonomy" id="2828514"/>
    <lineage>
        <taxon>Bacteria</taxon>
        <taxon>Bacillati</taxon>
        <taxon>Actinomycetota</taxon>
        <taxon>Actinomycetes</taxon>
        <taxon>Catenulisporales</taxon>
        <taxon>Actinospicaceae</taxon>
        <taxon>Actinospica</taxon>
    </lineage>
</organism>
<keyword evidence="5 6" id="KW-0472">Membrane</keyword>
<dbReference type="GO" id="GO:0005886">
    <property type="term" value="C:plasma membrane"/>
    <property type="evidence" value="ECO:0007669"/>
    <property type="project" value="UniProtKB-SubCell"/>
</dbReference>
<reference evidence="8" key="1">
    <citation type="submission" date="2021-04" db="EMBL/GenBank/DDBJ databases">
        <title>Genome based classification of Actinospica acidithermotolerans sp. nov., an actinobacterium isolated from an Indonesian hot spring.</title>
        <authorList>
            <person name="Kusuma A.B."/>
            <person name="Putra K.E."/>
            <person name="Nafisah S."/>
            <person name="Loh J."/>
            <person name="Nouioui I."/>
            <person name="Goodfellow M."/>
        </authorList>
    </citation>
    <scope>NUCLEOTIDE SEQUENCE</scope>
    <source>
        <strain evidence="8">MGRD01-02</strain>
    </source>
</reference>
<evidence type="ECO:0000256" key="3">
    <source>
        <dbReference type="ARBA" id="ARBA00022692"/>
    </source>
</evidence>
<keyword evidence="2" id="KW-1003">Cell membrane</keyword>
<dbReference type="PANTHER" id="PTHR35007">
    <property type="entry name" value="INTEGRAL MEMBRANE PROTEIN-RELATED"/>
    <property type="match status" value="1"/>
</dbReference>
<evidence type="ECO:0000313" key="8">
    <source>
        <dbReference type="EMBL" id="MBR7827831.1"/>
    </source>
</evidence>
<feature type="domain" description="Type II secretion system protein GspF" evidence="7">
    <location>
        <begin position="112"/>
        <end position="235"/>
    </location>
</feature>
<dbReference type="PANTHER" id="PTHR35007:SF3">
    <property type="entry name" value="POSSIBLE CONSERVED ALANINE RICH MEMBRANE PROTEIN"/>
    <property type="match status" value="1"/>
</dbReference>
<dbReference type="Pfam" id="PF00482">
    <property type="entry name" value="T2SSF"/>
    <property type="match status" value="1"/>
</dbReference>
<dbReference type="EMBL" id="JAGSOH010000042">
    <property type="protein sequence ID" value="MBR7827831.1"/>
    <property type="molecule type" value="Genomic_DNA"/>
</dbReference>
<protein>
    <submittedName>
        <fullName evidence="8">Type II secretion system F family protein</fullName>
    </submittedName>
</protein>
<dbReference type="Gene3D" id="1.20.81.30">
    <property type="entry name" value="Type II secretion system (T2SS), domain F"/>
    <property type="match status" value="1"/>
</dbReference>
<feature type="transmembrane region" description="Helical" evidence="6">
    <location>
        <begin position="225"/>
        <end position="243"/>
    </location>
</feature>
<evidence type="ECO:0000259" key="7">
    <source>
        <dbReference type="Pfam" id="PF00482"/>
    </source>
</evidence>
<gene>
    <name evidence="8" type="ORF">KDK95_16040</name>
</gene>
<feature type="transmembrane region" description="Helical" evidence="6">
    <location>
        <begin position="59"/>
        <end position="92"/>
    </location>
</feature>
<feature type="transmembrane region" description="Helical" evidence="6">
    <location>
        <begin position="255"/>
        <end position="272"/>
    </location>
</feature>
<dbReference type="InterPro" id="IPR018076">
    <property type="entry name" value="T2SS_GspF_dom"/>
</dbReference>
<evidence type="ECO:0000256" key="4">
    <source>
        <dbReference type="ARBA" id="ARBA00022989"/>
    </source>
</evidence>
<keyword evidence="9" id="KW-1185">Reference proteome</keyword>
<evidence type="ECO:0000256" key="1">
    <source>
        <dbReference type="ARBA" id="ARBA00004651"/>
    </source>
</evidence>
<accession>A0A941ILP8</accession>
<dbReference type="RefSeq" id="WP_212518973.1">
    <property type="nucleotide sequence ID" value="NZ_JAGSOH010000042.1"/>
</dbReference>
<comment type="subcellular location">
    <subcellularLocation>
        <location evidence="1">Cell membrane</location>
        <topology evidence="1">Multi-pass membrane protein</topology>
    </subcellularLocation>
</comment>
<dbReference type="Proteomes" id="UP000676325">
    <property type="component" value="Unassembled WGS sequence"/>
</dbReference>
<dbReference type="AlphaFoldDB" id="A0A941ILP8"/>